<organism evidence="2 3">
    <name type="scientific">Pyrococcus yayanosii (strain CH1 / JCM 16557)</name>
    <dbReference type="NCBI Taxonomy" id="529709"/>
    <lineage>
        <taxon>Archaea</taxon>
        <taxon>Methanobacteriati</taxon>
        <taxon>Methanobacteriota</taxon>
        <taxon>Thermococci</taxon>
        <taxon>Thermococcales</taxon>
        <taxon>Thermococcaceae</taxon>
        <taxon>Pyrococcus</taxon>
    </lineage>
</organism>
<feature type="transmembrane region" description="Helical" evidence="1">
    <location>
        <begin position="877"/>
        <end position="894"/>
    </location>
</feature>
<dbReference type="PANTHER" id="PTHR35902">
    <property type="entry name" value="S-LAYER DOMAIN-LIKE PROTEIN-RELATED"/>
    <property type="match status" value="1"/>
</dbReference>
<proteinExistence type="predicted"/>
<name>F8AFP0_PYRYC</name>
<evidence type="ECO:0008006" key="4">
    <source>
        <dbReference type="Google" id="ProtNLM"/>
    </source>
</evidence>
<accession>F8AFP0</accession>
<dbReference type="eggNOG" id="arCOG02079">
    <property type="taxonomic scope" value="Archaea"/>
</dbReference>
<dbReference type="AlphaFoldDB" id="F8AFP0"/>
<dbReference type="GeneID" id="10837913"/>
<dbReference type="Gene3D" id="2.60.40.10">
    <property type="entry name" value="Immunoglobulins"/>
    <property type="match status" value="1"/>
</dbReference>
<dbReference type="HOGENOM" id="CLU_320984_0_0_2"/>
<keyword evidence="1" id="KW-0812">Transmembrane</keyword>
<dbReference type="STRING" id="529709.PYCH_13410"/>
<evidence type="ECO:0000313" key="2">
    <source>
        <dbReference type="EMBL" id="AEH25013.1"/>
    </source>
</evidence>
<reference evidence="2 3" key="1">
    <citation type="journal article" date="2011" name="J. Bacteriol.">
        <title>Complete genome sequence of the obligate piezophilic hyperthermophilic archaeon Pyrococcus yayanosii CH1.</title>
        <authorList>
            <person name="Jun X."/>
            <person name="Lupeng L."/>
            <person name="Minjuan X."/>
            <person name="Oger P."/>
            <person name="Fengping W."/>
            <person name="Jebbar M."/>
            <person name="Xiang X."/>
        </authorList>
    </citation>
    <scope>NUCLEOTIDE SEQUENCE [LARGE SCALE GENOMIC DNA]</scope>
    <source>
        <strain evidence="3">CH1 / JCM 16557</strain>
    </source>
</reference>
<protein>
    <recommendedName>
        <fullName evidence="4">S-layer domain protein</fullName>
    </recommendedName>
</protein>
<dbReference type="RefSeq" id="WP_013906069.1">
    <property type="nucleotide sequence ID" value="NC_015680.1"/>
</dbReference>
<sequence>MKIRAALLILFLLTVPISVAGTDIALLFEGYLNKGDYVLVGPLTVVLSNVDKNYTSGEWVAFIAVLDEEGNPINLEYRVIEVPDQAKIQELLSNETFLMAMAETLGYNVSNPIEYAQFLLWLNSASPAEIYEAVVKTIEEHPELGLTVEDIMKPYPIPYLTPLRENETMEVEYKGNKLYITALLVYPNGAKLSISGPPGWRASMVQGLVISSIETPTVVRPGDVFDVKVHLKNIGARKVRYLTVILSPTPVIPESREEGAASIIPQTLSQTGLAQGALYPAHTSFQYFDFLEPGEDKVVTFRYKVNENARAGIYPLYLTVVYFVYTKDDQMERRMLFDFAGVTVARDEDAAFQLVEIKGPRIVHPGEDFSLTIRLRNAGRDIAKNVFGELVIDRIEGLSNNAVIPVEGTGQFFVQFVNPAGEYEHTFRLHVAESTKTGTYTFRLRLRYYSGNSNEEKTQEMTFSVTVIRRRAAFIEIEEVRIDPKEVEPGDTFKIIMKLKNVGESDARALEVRIVPYEVSVRRDVQKVDLSALSNLPITGSQELSENLALALNRIMEELARENVQAFLPIGEDNVRYGSIIRPNESLKVEFTLKANERLENGVYPLRVSLKYLSAPDDREISDERLVGVEVTGREMLVVSKVSTSPSRVLPGTDNVEVSFEVENIGSGVARYVILRPLVEPPFELSETSEQLINIGTLMPGDSARASFRINVDDGAKAGTYIIPLELTYKGPAGEVRKLQLELPIIVAEKPRIVIEKVKFDRPPTQGEDVNVYITVRNVGGEQAESVVIEGVVRSSQPFTLVKRTDYIGNLDPGQAGQGVITLTVGKNAIPKTYTIQVRIRAVGDREKGDDNVYIFEGTIEVPVQENVEEKEKLRNTAVATGILALVLSILIYWRRRSG</sequence>
<dbReference type="OrthoDB" id="56770at2157"/>
<keyword evidence="3" id="KW-1185">Reference proteome</keyword>
<gene>
    <name evidence="2" type="ordered locus">PYCH_13410</name>
</gene>
<dbReference type="EMBL" id="CP002779">
    <property type="protein sequence ID" value="AEH25013.1"/>
    <property type="molecule type" value="Genomic_DNA"/>
</dbReference>
<keyword evidence="1" id="KW-0472">Membrane</keyword>
<evidence type="ECO:0000313" key="3">
    <source>
        <dbReference type="Proteomes" id="UP000008386"/>
    </source>
</evidence>
<keyword evidence="1" id="KW-1133">Transmembrane helix</keyword>
<dbReference type="InterPro" id="IPR013783">
    <property type="entry name" value="Ig-like_fold"/>
</dbReference>
<evidence type="ECO:0000256" key="1">
    <source>
        <dbReference type="SAM" id="Phobius"/>
    </source>
</evidence>
<dbReference type="KEGG" id="pya:PYCH_13410"/>
<dbReference type="PANTHER" id="PTHR35902:SF3">
    <property type="entry name" value="NPCBM-ASSOCIATED, NEW3 DOMAIN OF ALPHA-GALACTOSIDASE"/>
    <property type="match status" value="1"/>
</dbReference>
<dbReference type="Proteomes" id="UP000008386">
    <property type="component" value="Chromosome"/>
</dbReference>